<dbReference type="RefSeq" id="WP_091524148.1">
    <property type="nucleotide sequence ID" value="NZ_FORF01000021.1"/>
</dbReference>
<feature type="signal peptide" evidence="10">
    <location>
        <begin position="1"/>
        <end position="22"/>
    </location>
</feature>
<dbReference type="GO" id="GO:0005507">
    <property type="term" value="F:copper ion binding"/>
    <property type="evidence" value="ECO:0007669"/>
    <property type="project" value="UniProtKB-UniRule"/>
</dbReference>
<feature type="binding site" evidence="9">
    <location>
        <position position="108"/>
    </location>
    <ligand>
        <name>Cu cation</name>
        <dbReference type="ChEBI" id="CHEBI:23378"/>
    </ligand>
</feature>
<dbReference type="CDD" id="cd04218">
    <property type="entry name" value="Pseudoazurin"/>
    <property type="match status" value="1"/>
</dbReference>
<proteinExistence type="predicted"/>
<keyword evidence="7 9" id="KW-0186">Copper</keyword>
<evidence type="ECO:0000256" key="1">
    <source>
        <dbReference type="ARBA" id="ARBA00004418"/>
    </source>
</evidence>
<feature type="binding site" evidence="9">
    <location>
        <position position="103"/>
    </location>
    <ligand>
        <name>Cu cation</name>
        <dbReference type="ChEBI" id="CHEBI:23378"/>
    </ligand>
</feature>
<sequence length="146" mass="15433">MKRFLTIAILAAATALASAAQAAEHEVQMLNKGEKGAMVFEPDFVKAEPGDTIRFVPTDKSHNAESIKGMIPAGAEGFTSKVNEEVVYTVTEEGVYGVKCTPHYGMGMVMLISVGAPVNLEEAKAVKHPGKAKGVFKELLDAVPAS</sequence>
<feature type="domain" description="Blue (type 1) copper" evidence="11">
    <location>
        <begin position="28"/>
        <end position="114"/>
    </location>
</feature>
<dbReference type="GO" id="GO:0009055">
    <property type="term" value="F:electron transfer activity"/>
    <property type="evidence" value="ECO:0007669"/>
    <property type="project" value="InterPro"/>
</dbReference>
<dbReference type="PROSITE" id="PS00196">
    <property type="entry name" value="COPPER_BLUE"/>
    <property type="match status" value="1"/>
</dbReference>
<evidence type="ECO:0000256" key="6">
    <source>
        <dbReference type="ARBA" id="ARBA00022982"/>
    </source>
</evidence>
<dbReference type="Pfam" id="PF00127">
    <property type="entry name" value="Copper-bind"/>
    <property type="match status" value="1"/>
</dbReference>
<evidence type="ECO:0000313" key="12">
    <source>
        <dbReference type="EMBL" id="SFJ47450.1"/>
    </source>
</evidence>
<protein>
    <recommendedName>
        <fullName evidence="2 8">Pseudoazurin</fullName>
    </recommendedName>
</protein>
<dbReference type="NCBIfam" id="TIGR02375">
    <property type="entry name" value="pseudoazurin"/>
    <property type="match status" value="1"/>
</dbReference>
<evidence type="ECO:0000256" key="2">
    <source>
        <dbReference type="ARBA" id="ARBA00016984"/>
    </source>
</evidence>
<feature type="binding site" evidence="9">
    <location>
        <position position="100"/>
    </location>
    <ligand>
        <name>Cu cation</name>
        <dbReference type="ChEBI" id="CHEBI:23378"/>
    </ligand>
</feature>
<keyword evidence="6" id="KW-0249">Electron transport</keyword>
<dbReference type="AlphaFoldDB" id="A0A1I3RN29"/>
<keyword evidence="5" id="KW-0574">Periplasm</keyword>
<organism evidence="12 13">
    <name type="scientific">Aquamicrobium aerolatum DSM 21857</name>
    <dbReference type="NCBI Taxonomy" id="1121003"/>
    <lineage>
        <taxon>Bacteria</taxon>
        <taxon>Pseudomonadati</taxon>
        <taxon>Pseudomonadota</taxon>
        <taxon>Alphaproteobacteria</taxon>
        <taxon>Hyphomicrobiales</taxon>
        <taxon>Phyllobacteriaceae</taxon>
        <taxon>Aerobium</taxon>
    </lineage>
</organism>
<feature type="binding site" evidence="9">
    <location>
        <position position="62"/>
    </location>
    <ligand>
        <name>Cu cation</name>
        <dbReference type="ChEBI" id="CHEBI:23378"/>
    </ligand>
</feature>
<dbReference type="GO" id="GO:0042597">
    <property type="term" value="C:periplasmic space"/>
    <property type="evidence" value="ECO:0007669"/>
    <property type="project" value="UniProtKB-SubCell"/>
</dbReference>
<dbReference type="STRING" id="1121003.SAMN03080618_03090"/>
<dbReference type="EMBL" id="FORF01000021">
    <property type="protein sequence ID" value="SFJ47450.1"/>
    <property type="molecule type" value="Genomic_DNA"/>
</dbReference>
<dbReference type="InterPro" id="IPR001235">
    <property type="entry name" value="Copper_blue_Plastocyanin"/>
</dbReference>
<evidence type="ECO:0000256" key="10">
    <source>
        <dbReference type="SAM" id="SignalP"/>
    </source>
</evidence>
<evidence type="ECO:0000256" key="4">
    <source>
        <dbReference type="ARBA" id="ARBA00022723"/>
    </source>
</evidence>
<keyword evidence="10" id="KW-0732">Signal</keyword>
<evidence type="ECO:0000313" key="13">
    <source>
        <dbReference type="Proteomes" id="UP000242763"/>
    </source>
</evidence>
<dbReference type="Gene3D" id="2.60.40.420">
    <property type="entry name" value="Cupredoxins - blue copper proteins"/>
    <property type="match status" value="1"/>
</dbReference>
<gene>
    <name evidence="12" type="ORF">SAMN03080618_03090</name>
</gene>
<evidence type="ECO:0000256" key="3">
    <source>
        <dbReference type="ARBA" id="ARBA00022448"/>
    </source>
</evidence>
<evidence type="ECO:0000256" key="8">
    <source>
        <dbReference type="NCBIfam" id="TIGR02375"/>
    </source>
</evidence>
<dbReference type="SUPFAM" id="SSF49503">
    <property type="entry name" value="Cupredoxins"/>
    <property type="match status" value="1"/>
</dbReference>
<comment type="cofactor">
    <cofactor evidence="9">
        <name>Cu cation</name>
        <dbReference type="ChEBI" id="CHEBI:23378"/>
    </cofactor>
    <text evidence="9">Binds 1 copper ion per subunit.</text>
</comment>
<dbReference type="PRINTS" id="PR00156">
    <property type="entry name" value="COPPERBLUE"/>
</dbReference>
<accession>A0A1I3RN29</accession>
<dbReference type="InterPro" id="IPR028871">
    <property type="entry name" value="BlueCu_1_BS"/>
</dbReference>
<keyword evidence="3" id="KW-0813">Transport</keyword>
<dbReference type="InterPro" id="IPR012745">
    <property type="entry name" value="Pseudoazurin"/>
</dbReference>
<dbReference type="InterPro" id="IPR000923">
    <property type="entry name" value="BlueCu_1"/>
</dbReference>
<dbReference type="InterPro" id="IPR002386">
    <property type="entry name" value="Amicyanin/Pseudoazurin"/>
</dbReference>
<evidence type="ECO:0000256" key="5">
    <source>
        <dbReference type="ARBA" id="ARBA00022764"/>
    </source>
</evidence>
<name>A0A1I3RN29_9HYPH</name>
<keyword evidence="4 9" id="KW-0479">Metal-binding</keyword>
<evidence type="ECO:0000256" key="7">
    <source>
        <dbReference type="ARBA" id="ARBA00023008"/>
    </source>
</evidence>
<feature type="chain" id="PRO_5017193518" description="Pseudoazurin" evidence="10">
    <location>
        <begin position="23"/>
        <end position="146"/>
    </location>
</feature>
<dbReference type="PRINTS" id="PR00155">
    <property type="entry name" value="AMICYANIN"/>
</dbReference>
<dbReference type="OrthoDB" id="7510199at2"/>
<dbReference type="Proteomes" id="UP000242763">
    <property type="component" value="Unassembled WGS sequence"/>
</dbReference>
<evidence type="ECO:0000256" key="9">
    <source>
        <dbReference type="PIRSR" id="PIRSR602386-1"/>
    </source>
</evidence>
<dbReference type="InterPro" id="IPR008972">
    <property type="entry name" value="Cupredoxin"/>
</dbReference>
<comment type="subcellular location">
    <subcellularLocation>
        <location evidence="1">Periplasm</location>
    </subcellularLocation>
</comment>
<keyword evidence="13" id="KW-1185">Reference proteome</keyword>
<reference evidence="13" key="1">
    <citation type="submission" date="2016-10" db="EMBL/GenBank/DDBJ databases">
        <authorList>
            <person name="Varghese N."/>
            <person name="Submissions S."/>
        </authorList>
    </citation>
    <scope>NUCLEOTIDE SEQUENCE [LARGE SCALE GENOMIC DNA]</scope>
    <source>
        <strain evidence="13">DSM 21857</strain>
    </source>
</reference>
<evidence type="ECO:0000259" key="11">
    <source>
        <dbReference type="Pfam" id="PF00127"/>
    </source>
</evidence>